<dbReference type="AlphaFoldDB" id="A0AAV3ZLB9"/>
<evidence type="ECO:0000313" key="1">
    <source>
        <dbReference type="EMBL" id="GFN95627.1"/>
    </source>
</evidence>
<reference evidence="1 2" key="1">
    <citation type="journal article" date="2021" name="Elife">
        <title>Chloroplast acquisition without the gene transfer in kleptoplastic sea slugs, Plakobranchus ocellatus.</title>
        <authorList>
            <person name="Maeda T."/>
            <person name="Takahashi S."/>
            <person name="Yoshida T."/>
            <person name="Shimamura S."/>
            <person name="Takaki Y."/>
            <person name="Nagai Y."/>
            <person name="Toyoda A."/>
            <person name="Suzuki Y."/>
            <person name="Arimoto A."/>
            <person name="Ishii H."/>
            <person name="Satoh N."/>
            <person name="Nishiyama T."/>
            <person name="Hasebe M."/>
            <person name="Maruyama T."/>
            <person name="Minagawa J."/>
            <person name="Obokata J."/>
            <person name="Shigenobu S."/>
        </authorList>
    </citation>
    <scope>NUCLEOTIDE SEQUENCE [LARGE SCALE GENOMIC DNA]</scope>
</reference>
<gene>
    <name evidence="1" type="ORF">PoB_002213300</name>
</gene>
<organism evidence="1 2">
    <name type="scientific">Plakobranchus ocellatus</name>
    <dbReference type="NCBI Taxonomy" id="259542"/>
    <lineage>
        <taxon>Eukaryota</taxon>
        <taxon>Metazoa</taxon>
        <taxon>Spiralia</taxon>
        <taxon>Lophotrochozoa</taxon>
        <taxon>Mollusca</taxon>
        <taxon>Gastropoda</taxon>
        <taxon>Heterobranchia</taxon>
        <taxon>Euthyneura</taxon>
        <taxon>Panpulmonata</taxon>
        <taxon>Sacoglossa</taxon>
        <taxon>Placobranchoidea</taxon>
        <taxon>Plakobranchidae</taxon>
        <taxon>Plakobranchus</taxon>
    </lineage>
</organism>
<dbReference type="Proteomes" id="UP000735302">
    <property type="component" value="Unassembled WGS sequence"/>
</dbReference>
<accession>A0AAV3ZLB9</accession>
<sequence length="94" mass="10501">MAKDTFQEKHTYKENLCMHAQNKAQQDDLKLSGAPSSQGVGGGTLTWEIMVLEDHMGGSYLICHQCPLLMLKVWNLSSTPPKRLGRKKSLSDIK</sequence>
<proteinExistence type="predicted"/>
<comment type="caution">
    <text evidence="1">The sequence shown here is derived from an EMBL/GenBank/DDBJ whole genome shotgun (WGS) entry which is preliminary data.</text>
</comment>
<evidence type="ECO:0000313" key="2">
    <source>
        <dbReference type="Proteomes" id="UP000735302"/>
    </source>
</evidence>
<protein>
    <submittedName>
        <fullName evidence="1">Uncharacterized protein</fullName>
    </submittedName>
</protein>
<keyword evidence="2" id="KW-1185">Reference proteome</keyword>
<dbReference type="EMBL" id="BLXT01002522">
    <property type="protein sequence ID" value="GFN95627.1"/>
    <property type="molecule type" value="Genomic_DNA"/>
</dbReference>
<name>A0AAV3ZLB9_9GAST</name>